<gene>
    <name evidence="1" type="ORF">ACEZ3G_07300</name>
</gene>
<comment type="caution">
    <text evidence="1">The sequence shown here is derived from an EMBL/GenBank/DDBJ whole genome shotgun (WGS) entry which is preliminary data.</text>
</comment>
<evidence type="ECO:0000313" key="2">
    <source>
        <dbReference type="Proteomes" id="UP001595191"/>
    </source>
</evidence>
<proteinExistence type="predicted"/>
<accession>A0ACC7LJ62</accession>
<evidence type="ECO:0000313" key="1">
    <source>
        <dbReference type="EMBL" id="MFH6603275.1"/>
    </source>
</evidence>
<organism evidence="1 2">
    <name type="scientific">Meishania litoralis</name>
    <dbReference type="NCBI Taxonomy" id="3434685"/>
    <lineage>
        <taxon>Bacteria</taxon>
        <taxon>Pseudomonadati</taxon>
        <taxon>Bacteroidota</taxon>
        <taxon>Flavobacteriia</taxon>
        <taxon>Flavobacteriales</taxon>
        <taxon>Flavobacteriaceae</taxon>
        <taxon>Meishania</taxon>
    </lineage>
</organism>
<keyword evidence="2" id="KW-1185">Reference proteome</keyword>
<name>A0ACC7LJ62_9FLAO</name>
<protein>
    <submittedName>
        <fullName evidence="1">C-type cytochrome</fullName>
    </submittedName>
</protein>
<dbReference type="EMBL" id="JBHFPV010000001">
    <property type="protein sequence ID" value="MFH6603275.1"/>
    <property type="molecule type" value="Genomic_DNA"/>
</dbReference>
<reference evidence="1" key="1">
    <citation type="submission" date="2024-09" db="EMBL/GenBank/DDBJ databases">
        <authorList>
            <person name="Liu J."/>
        </authorList>
    </citation>
    <scope>NUCLEOTIDE SEQUENCE</scope>
    <source>
        <strain evidence="1">NBU2967</strain>
    </source>
</reference>
<sequence length="163" mass="17879">MKKVLVAVALGGLMISCGGKDKKEEKNDGFEMNRAKTEKKAETTEADQGVPVDLDNKGVGPIKSLEFGADIDTEMAAAGEAKFNSICTACHMAEQRMIGPALKGVYERRSPEWVMNMILNPDGMLKEDPIAKALLKEYNNAIMLNQNLNEEDARAVAEYLRTL</sequence>
<dbReference type="Proteomes" id="UP001595191">
    <property type="component" value="Unassembled WGS sequence"/>
</dbReference>